<accession>A0A511YL59</accession>
<reference evidence="1 2" key="1">
    <citation type="submission" date="2019-07" db="EMBL/GenBank/DDBJ databases">
        <title>Whole genome shotgun sequence of Chryseobacterium hagamense NBRC 105253.</title>
        <authorList>
            <person name="Hosoyama A."/>
            <person name="Uohara A."/>
            <person name="Ohji S."/>
            <person name="Ichikawa N."/>
        </authorList>
    </citation>
    <scope>NUCLEOTIDE SEQUENCE [LARGE SCALE GENOMIC DNA]</scope>
    <source>
        <strain evidence="1 2">NBRC 105253</strain>
    </source>
</reference>
<keyword evidence="2" id="KW-1185">Reference proteome</keyword>
<comment type="caution">
    <text evidence="1">The sequence shown here is derived from an EMBL/GenBank/DDBJ whole genome shotgun (WGS) entry which is preliminary data.</text>
</comment>
<dbReference type="AlphaFoldDB" id="A0A511YL59"/>
<gene>
    <name evidence="1" type="ORF">CHA01nite_16600</name>
</gene>
<name>A0A511YL59_9FLAO</name>
<dbReference type="Proteomes" id="UP000321863">
    <property type="component" value="Unassembled WGS sequence"/>
</dbReference>
<organism evidence="1 2">
    <name type="scientific">Chryseobacterium hagamense</name>
    <dbReference type="NCBI Taxonomy" id="395935"/>
    <lineage>
        <taxon>Bacteria</taxon>
        <taxon>Pseudomonadati</taxon>
        <taxon>Bacteroidota</taxon>
        <taxon>Flavobacteriia</taxon>
        <taxon>Flavobacteriales</taxon>
        <taxon>Weeksellaceae</taxon>
        <taxon>Chryseobacterium group</taxon>
        <taxon>Chryseobacterium</taxon>
    </lineage>
</organism>
<sequence length="90" mass="10191">MEHTHSQNQEEASAIAMNWLKAKMRERFERDFNLDDEVVIVSGDTLKAALTPETSKLSQPESLGLSFYVNHINSGDLNPDQMVSEINEIK</sequence>
<evidence type="ECO:0000313" key="2">
    <source>
        <dbReference type="Proteomes" id="UP000321863"/>
    </source>
</evidence>
<dbReference type="EMBL" id="BJYJ01000006">
    <property type="protein sequence ID" value="GEN75920.1"/>
    <property type="molecule type" value="Genomic_DNA"/>
</dbReference>
<protein>
    <submittedName>
        <fullName evidence="1">Uncharacterized protein</fullName>
    </submittedName>
</protein>
<evidence type="ECO:0000313" key="1">
    <source>
        <dbReference type="EMBL" id="GEN75920.1"/>
    </source>
</evidence>
<proteinExistence type="predicted"/>
<dbReference type="RefSeq" id="WP_146940858.1">
    <property type="nucleotide sequence ID" value="NZ_BJYJ01000006.1"/>
</dbReference>